<accession>A0A9P1D4U0</accession>
<organism evidence="2">
    <name type="scientific">Cladocopium goreaui</name>
    <dbReference type="NCBI Taxonomy" id="2562237"/>
    <lineage>
        <taxon>Eukaryota</taxon>
        <taxon>Sar</taxon>
        <taxon>Alveolata</taxon>
        <taxon>Dinophyceae</taxon>
        <taxon>Suessiales</taxon>
        <taxon>Symbiodiniaceae</taxon>
        <taxon>Cladocopium</taxon>
    </lineage>
</organism>
<evidence type="ECO:0000313" key="4">
    <source>
        <dbReference type="EMBL" id="CAL4790282.1"/>
    </source>
</evidence>
<feature type="non-terminal residue" evidence="2">
    <location>
        <position position="137"/>
    </location>
</feature>
<protein>
    <submittedName>
        <fullName evidence="4">J domain-containing protein</fullName>
    </submittedName>
</protein>
<evidence type="ECO:0000313" key="2">
    <source>
        <dbReference type="EMBL" id="CAI4002970.1"/>
    </source>
</evidence>
<feature type="region of interest" description="Disordered" evidence="1">
    <location>
        <begin position="90"/>
        <end position="137"/>
    </location>
</feature>
<feature type="compositionally biased region" description="Low complexity" evidence="1">
    <location>
        <begin position="109"/>
        <end position="118"/>
    </location>
</feature>
<feature type="compositionally biased region" description="Basic residues" evidence="1">
    <location>
        <begin position="95"/>
        <end position="108"/>
    </location>
</feature>
<reference evidence="2" key="1">
    <citation type="submission" date="2022-10" db="EMBL/GenBank/DDBJ databases">
        <authorList>
            <person name="Chen Y."/>
            <person name="Dougan E. K."/>
            <person name="Chan C."/>
            <person name="Rhodes N."/>
            <person name="Thang M."/>
        </authorList>
    </citation>
    <scope>NUCLEOTIDE SEQUENCE</scope>
</reference>
<dbReference type="Proteomes" id="UP001152797">
    <property type="component" value="Unassembled WGS sequence"/>
</dbReference>
<comment type="caution">
    <text evidence="2">The sequence shown here is derived from an EMBL/GenBank/DDBJ whole genome shotgun (WGS) entry which is preliminary data.</text>
</comment>
<reference evidence="3" key="2">
    <citation type="submission" date="2024-04" db="EMBL/GenBank/DDBJ databases">
        <authorList>
            <person name="Chen Y."/>
            <person name="Shah S."/>
            <person name="Dougan E. K."/>
            <person name="Thang M."/>
            <person name="Chan C."/>
        </authorList>
    </citation>
    <scope>NUCLEOTIDE SEQUENCE [LARGE SCALE GENOMIC DNA]</scope>
</reference>
<proteinExistence type="predicted"/>
<name>A0A9P1D4U0_9DINO</name>
<keyword evidence="5" id="KW-1185">Reference proteome</keyword>
<dbReference type="OrthoDB" id="489722at2759"/>
<dbReference type="EMBL" id="CAMXCT030003191">
    <property type="protein sequence ID" value="CAL4790282.1"/>
    <property type="molecule type" value="Genomic_DNA"/>
</dbReference>
<dbReference type="EMBL" id="CAMXCT010003191">
    <property type="protein sequence ID" value="CAI4002970.1"/>
    <property type="molecule type" value="Genomic_DNA"/>
</dbReference>
<dbReference type="AlphaFoldDB" id="A0A9P1D4U0"/>
<feature type="compositionally biased region" description="Basic and acidic residues" evidence="1">
    <location>
        <begin position="119"/>
        <end position="129"/>
    </location>
</feature>
<dbReference type="EMBL" id="CAMXCT020003191">
    <property type="protein sequence ID" value="CAL1156345.1"/>
    <property type="molecule type" value="Genomic_DNA"/>
</dbReference>
<evidence type="ECO:0000256" key="1">
    <source>
        <dbReference type="SAM" id="MobiDB-lite"/>
    </source>
</evidence>
<evidence type="ECO:0000313" key="3">
    <source>
        <dbReference type="EMBL" id="CAL1156345.1"/>
    </source>
</evidence>
<evidence type="ECO:0000313" key="5">
    <source>
        <dbReference type="Proteomes" id="UP001152797"/>
    </source>
</evidence>
<sequence length="137" mass="16007">DLDDLGLNFRLVLDLRRWVGRRVQSPTIASVDALLHLRGRLLCSASGPRPWPALRQEWLSWMTRERRKRWRSAHRSQEEAELLISTAEASFPGRPKQRLARNARRRAARSAARLQRAARQAEEALQRVERGKKRKKI</sequence>
<gene>
    <name evidence="2" type="ORF">C1SCF055_LOCUS28880</name>
</gene>